<evidence type="ECO:0000259" key="7">
    <source>
        <dbReference type="Pfam" id="PF23036"/>
    </source>
</evidence>
<dbReference type="InterPro" id="IPR022233">
    <property type="entry name" value="TRAPPC10/Trs130_C"/>
</dbReference>
<keyword evidence="3" id="KW-0333">Golgi apparatus</keyword>
<evidence type="ECO:0000259" key="8">
    <source>
        <dbReference type="Pfam" id="PF23604"/>
    </source>
</evidence>
<feature type="compositionally biased region" description="Low complexity" evidence="4">
    <location>
        <begin position="646"/>
        <end position="660"/>
    </location>
</feature>
<dbReference type="GO" id="GO:0006891">
    <property type="term" value="P:intra-Golgi vesicle-mediated transport"/>
    <property type="evidence" value="ECO:0007669"/>
    <property type="project" value="TreeGrafter"/>
</dbReference>
<dbReference type="Pfam" id="PF23604">
    <property type="entry name" value="Ig_TRAPPC10"/>
    <property type="match status" value="1"/>
</dbReference>
<feature type="domain" description="TRAPPC10/Trs130 C-terminal" evidence="6">
    <location>
        <begin position="1071"/>
        <end position="1212"/>
    </location>
</feature>
<dbReference type="Proteomes" id="UP001497623">
    <property type="component" value="Unassembled WGS sequence"/>
</dbReference>
<evidence type="ECO:0008006" key="11">
    <source>
        <dbReference type="Google" id="ProtNLM"/>
    </source>
</evidence>
<dbReference type="InterPro" id="IPR021773">
    <property type="entry name" value="TPC11"/>
</dbReference>
<dbReference type="EMBL" id="CAXKWB010027623">
    <property type="protein sequence ID" value="CAL4132055.1"/>
    <property type="molecule type" value="Genomic_DNA"/>
</dbReference>
<dbReference type="InterPro" id="IPR045126">
    <property type="entry name" value="TRAPPC10/Trs130"/>
</dbReference>
<protein>
    <recommendedName>
        <fullName evidence="11">Trafficking protein particle complex subunit 10</fullName>
    </recommendedName>
</protein>
<feature type="domain" description="TRAPPC10 Ig-like" evidence="8">
    <location>
        <begin position="829"/>
        <end position="941"/>
    </location>
</feature>
<evidence type="ECO:0000313" key="9">
    <source>
        <dbReference type="EMBL" id="CAL4132055.1"/>
    </source>
</evidence>
<evidence type="ECO:0000256" key="1">
    <source>
        <dbReference type="ARBA" id="ARBA00004555"/>
    </source>
</evidence>
<organism evidence="9 10">
    <name type="scientific">Meganyctiphanes norvegica</name>
    <name type="common">Northern krill</name>
    <name type="synonym">Thysanopoda norvegica</name>
    <dbReference type="NCBI Taxonomy" id="48144"/>
    <lineage>
        <taxon>Eukaryota</taxon>
        <taxon>Metazoa</taxon>
        <taxon>Ecdysozoa</taxon>
        <taxon>Arthropoda</taxon>
        <taxon>Crustacea</taxon>
        <taxon>Multicrustacea</taxon>
        <taxon>Malacostraca</taxon>
        <taxon>Eumalacostraca</taxon>
        <taxon>Eucarida</taxon>
        <taxon>Euphausiacea</taxon>
        <taxon>Euphausiidae</taxon>
        <taxon>Meganyctiphanes</taxon>
    </lineage>
</organism>
<keyword evidence="10" id="KW-1185">Reference proteome</keyword>
<dbReference type="GO" id="GO:0005829">
    <property type="term" value="C:cytosol"/>
    <property type="evidence" value="ECO:0007669"/>
    <property type="project" value="GOC"/>
</dbReference>
<feature type="domain" description="TRAPPC10/Trs130 N-terminal" evidence="7">
    <location>
        <begin position="9"/>
        <end position="236"/>
    </location>
</feature>
<feature type="non-terminal residue" evidence="9">
    <location>
        <position position="1223"/>
    </location>
</feature>
<feature type="region of interest" description="Disordered" evidence="4">
    <location>
        <begin position="637"/>
        <end position="684"/>
    </location>
</feature>
<dbReference type="AlphaFoldDB" id="A0AAV2RS75"/>
<dbReference type="GO" id="GO:0034498">
    <property type="term" value="P:early endosome to Golgi transport"/>
    <property type="evidence" value="ECO:0007669"/>
    <property type="project" value="TreeGrafter"/>
</dbReference>
<evidence type="ECO:0000256" key="3">
    <source>
        <dbReference type="ARBA" id="ARBA00023034"/>
    </source>
</evidence>
<dbReference type="PANTHER" id="PTHR13251">
    <property type="entry name" value="EPILEPSY HOLOPROSENCEPHALY CANDIDATE 1/TMEM1"/>
    <property type="match status" value="1"/>
</dbReference>
<dbReference type="InterPro" id="IPR056913">
    <property type="entry name" value="TRAPPC10/Trs130_N"/>
</dbReference>
<evidence type="ECO:0000259" key="5">
    <source>
        <dbReference type="Pfam" id="PF11817"/>
    </source>
</evidence>
<evidence type="ECO:0000256" key="2">
    <source>
        <dbReference type="ARBA" id="ARBA00022448"/>
    </source>
</evidence>
<comment type="caution">
    <text evidence="9">The sequence shown here is derived from an EMBL/GenBank/DDBJ whole genome shotgun (WGS) entry which is preliminary data.</text>
</comment>
<feature type="region of interest" description="Disordered" evidence="4">
    <location>
        <begin position="1164"/>
        <end position="1183"/>
    </location>
</feature>
<accession>A0AAV2RS75</accession>
<evidence type="ECO:0000259" key="6">
    <source>
        <dbReference type="Pfam" id="PF12584"/>
    </source>
</evidence>
<reference evidence="9 10" key="1">
    <citation type="submission" date="2024-05" db="EMBL/GenBank/DDBJ databases">
        <authorList>
            <person name="Wallberg A."/>
        </authorList>
    </citation>
    <scope>NUCLEOTIDE SEQUENCE [LARGE SCALE GENOMIC DNA]</scope>
</reference>
<dbReference type="Pfam" id="PF11817">
    <property type="entry name" value="Foie-gras_1"/>
    <property type="match status" value="1"/>
</dbReference>
<dbReference type="GO" id="GO:1990071">
    <property type="term" value="C:TRAPPII protein complex"/>
    <property type="evidence" value="ECO:0007669"/>
    <property type="project" value="InterPro"/>
</dbReference>
<comment type="subcellular location">
    <subcellularLocation>
        <location evidence="1">Golgi apparatus</location>
    </subcellularLocation>
</comment>
<feature type="region of interest" description="Disordered" evidence="4">
    <location>
        <begin position="692"/>
        <end position="711"/>
    </location>
</feature>
<dbReference type="InterPro" id="IPR056917">
    <property type="entry name" value="Ig_TRAPPC10"/>
</dbReference>
<dbReference type="PANTHER" id="PTHR13251:SF3">
    <property type="entry name" value="TRAFFICKING PROTEIN PARTICLE COMPLEX SUBUNIT 10"/>
    <property type="match status" value="1"/>
</dbReference>
<evidence type="ECO:0000313" key="10">
    <source>
        <dbReference type="Proteomes" id="UP001497623"/>
    </source>
</evidence>
<proteinExistence type="predicted"/>
<gene>
    <name evidence="9" type="ORF">MNOR_LOCUS26950</name>
</gene>
<evidence type="ECO:0000256" key="4">
    <source>
        <dbReference type="SAM" id="MobiDB-lite"/>
    </source>
</evidence>
<dbReference type="Pfam" id="PF23036">
    <property type="entry name" value="TRAPPC10_1st"/>
    <property type="match status" value="1"/>
</dbReference>
<feature type="domain" description="Trafficking protein particle complex subunit 11" evidence="5">
    <location>
        <begin position="457"/>
        <end position="541"/>
    </location>
</feature>
<name>A0AAV2RS75_MEGNR</name>
<keyword evidence="2" id="KW-0813">Transport</keyword>
<dbReference type="Pfam" id="PF12584">
    <property type="entry name" value="TRAPPC10"/>
    <property type="match status" value="1"/>
</dbReference>
<sequence length="1223" mass="136276">MNTRHNPKIAGDNAVFSGLQTGLLTALPQESVEWRRSYGRPSRCVNVAVDFVPYSEECLVKDATRTILGQPIFHTYWTHCLDVEAYKSGTRESLTAWFTQLRQYGITDWMVVLVETPDTRKGNKLLPRTTVLDKIKSDFGGKQAERCVSLIDPQKTDTRGTVESWQTLLTKMRHLLMVAYNRALNRPHFSTKHDQIRNTEDKWLLFFFFFFLLRKDWSYIFSCLASYGQNIVPIDEKTEIYSAFGSIGTPLASPGFEYIQPCQNFGVLRPASAATTPVQGGSRLKGGNLTQYHIFSYRECIRLALDFDLDKPHQVASRSLTFLQNTVGELRILDVGMEEGGVACWGLLSCLEIINTLARYKEPQTTDAHALHTAPLWAYARDKLHKLGFLCGLQPGCDTNSAQLHTVIALVCGMGNDPHCQDEPDHPHTPAITPMTRLKEALSSPNTFKKHFLDVSEVAISTYKHIGRIRSARLIGRDLADFYMKLGEPQKAATFLSDQLNTFLEEGWPTLITKTQKELNTCYLATEDTDKYLRTCAQLAASTTLSEEERQKYFQSFTDAQENNKSLEKLMIPSERVISIGAVQLVSQPHIILNSSVSVQLSVHSHLPSSVQCEEICMMLLHNREEDIDVPNVKAKRGTEIERHPSTASSHSAASTPRRPTSNVINSAVFTMPQRSGSTLSEMDRPLSSLLEESDKDDVGNESECGNDSSTPLKMSLHLEYKQDKSLSAAAVTCTNASRVLRRHDSQGSMYKLDRNIVKDENTHRLTACNVILNPGPNTFTLTTKVSEGGSYRGGQVFVCLPHAEFICNRNCSDSSNLTFSVVNENPRIFLARRDRDLLAGILQPMILTVHSGSSHIDNGTTVKLDSSRGLFLKNENSPDEMERELEIVLEELKPFSSTTVHLTVLSTFGPQKDASTVEHIVSITSPLIKQKQDIDIHFIPPFMTSYKLHTAHTRKFVQVTVSGLVNRPMQLKNPQLKLVDAPNNFSLKSLNPPSQSLAVSSDQSANYMWEYIVDYGAQTNPGIKSEFSLVYTPLPSTEIVDNEERKYNYSFDIYDYKTLYSIRAKVEPSKGSEFCRAGNMCHLNISLQQVCEGSSAGSKIQSIAASIMYEVLADQTMWAVCGRTAGVLTLEVGHKQSVTLDVMPLTGGFLPLPSVRLSKYIPADTKAPNKENTRNKGAGEYGGLASSVPRLEPFSAGQVYNFSKAAQIHVLPATTQTELSMS</sequence>
<feature type="compositionally biased region" description="Polar residues" evidence="4">
    <location>
        <begin position="661"/>
        <end position="681"/>
    </location>
</feature>